<gene>
    <name evidence="2" type="ORF">DFQ15_10491</name>
</gene>
<sequence>MSIACLPSRLGTLLLLAAAVSAHAVELTVTIEGEGLGKGAVQTALYCGAEGWLKDKPVRGETARAGADGRAVVVFRKLEPGRYGLSAFHDENADGTLDTYPLGIPREAYGFSRDARGMFGPPSFDASAIELQKDTAITVQVK</sequence>
<organism evidence="2 3">
    <name type="scientific">Xylophilus ampelinus</name>
    <dbReference type="NCBI Taxonomy" id="54067"/>
    <lineage>
        <taxon>Bacteria</taxon>
        <taxon>Pseudomonadati</taxon>
        <taxon>Pseudomonadota</taxon>
        <taxon>Betaproteobacteria</taxon>
        <taxon>Burkholderiales</taxon>
        <taxon>Xylophilus</taxon>
    </lineage>
</organism>
<evidence type="ECO:0000256" key="1">
    <source>
        <dbReference type="SAM" id="SignalP"/>
    </source>
</evidence>
<dbReference type="OrthoDB" id="9788332at2"/>
<dbReference type="Pfam" id="PF09912">
    <property type="entry name" value="DUF2141"/>
    <property type="match status" value="1"/>
</dbReference>
<evidence type="ECO:0000313" key="2">
    <source>
        <dbReference type="EMBL" id="PYE78898.1"/>
    </source>
</evidence>
<dbReference type="AlphaFoldDB" id="A0A318SJ51"/>
<dbReference type="EMBL" id="QJTC01000004">
    <property type="protein sequence ID" value="PYE78898.1"/>
    <property type="molecule type" value="Genomic_DNA"/>
</dbReference>
<feature type="chain" id="PRO_5016440311" evidence="1">
    <location>
        <begin position="25"/>
        <end position="142"/>
    </location>
</feature>
<dbReference type="Proteomes" id="UP000247540">
    <property type="component" value="Unassembled WGS sequence"/>
</dbReference>
<reference evidence="2 3" key="1">
    <citation type="submission" date="2018-06" db="EMBL/GenBank/DDBJ databases">
        <title>Genomic Encyclopedia of Type Strains, Phase III (KMG-III): the genomes of soil and plant-associated and newly described type strains.</title>
        <authorList>
            <person name="Whitman W."/>
        </authorList>
    </citation>
    <scope>NUCLEOTIDE SEQUENCE [LARGE SCALE GENOMIC DNA]</scope>
    <source>
        <strain evidence="2 3">CECT 7646</strain>
    </source>
</reference>
<feature type="signal peptide" evidence="1">
    <location>
        <begin position="1"/>
        <end position="24"/>
    </location>
</feature>
<evidence type="ECO:0000313" key="3">
    <source>
        <dbReference type="Proteomes" id="UP000247540"/>
    </source>
</evidence>
<protein>
    <submittedName>
        <fullName evidence="2">Uncharacterized protein (DUF2141 family)</fullName>
    </submittedName>
</protein>
<dbReference type="InterPro" id="IPR018673">
    <property type="entry name" value="DUF2141"/>
</dbReference>
<name>A0A318SJ51_9BURK</name>
<keyword evidence="3" id="KW-1185">Reference proteome</keyword>
<accession>A0A318SJ51</accession>
<proteinExistence type="predicted"/>
<keyword evidence="1" id="KW-0732">Signal</keyword>
<dbReference type="RefSeq" id="WP_110464837.1">
    <property type="nucleotide sequence ID" value="NZ_JAMOFZ010000004.1"/>
</dbReference>
<comment type="caution">
    <text evidence="2">The sequence shown here is derived from an EMBL/GenBank/DDBJ whole genome shotgun (WGS) entry which is preliminary data.</text>
</comment>